<dbReference type="Proteomes" id="UP000184671">
    <property type="component" value="Unassembled WGS sequence"/>
</dbReference>
<dbReference type="STRING" id="118126.L21_2526"/>
<sequence>MPLTIDDFRRELGECLTRAEASGMTEITIRAGDLHKALSGCYGSNHRMPVCCSAMYQAMEIGDEIVKAPLKGRGANLYIRYHLPRPGAVERQENLRQVLPRSPEPQVFADLEYLMLRHPEYAALDQIRDLARATPATVVSICRTIAEHITRMVCTRQGIQVKRMTLDEMCGIVKAYEFLDSRALAYLNTLRIMGNKAVHAEAEFLEQDRIIICSILHEYLLAVLEEDLI</sequence>
<accession>A0A1M4MNS1</accession>
<proteinExistence type="predicted"/>
<evidence type="ECO:0000313" key="1">
    <source>
        <dbReference type="EMBL" id="SCL76591.1"/>
    </source>
</evidence>
<reference evidence="1 2" key="1">
    <citation type="submission" date="2016-08" db="EMBL/GenBank/DDBJ databases">
        <authorList>
            <person name="Seilhamer J.J."/>
        </authorList>
    </citation>
    <scope>NUCLEOTIDE SEQUENCE [LARGE SCALE GENOMIC DNA]</scope>
    <source>
        <strain evidence="1">L21-II-0</strain>
    </source>
</reference>
<protein>
    <recommendedName>
        <fullName evidence="3">DUF4145 domain-containing protein</fullName>
    </recommendedName>
</protein>
<dbReference type="AlphaFoldDB" id="A0A1M4MNS1"/>
<dbReference type="EMBL" id="FMID01000062">
    <property type="protein sequence ID" value="SCL76591.1"/>
    <property type="molecule type" value="Genomic_DNA"/>
</dbReference>
<evidence type="ECO:0000313" key="2">
    <source>
        <dbReference type="Proteomes" id="UP000184671"/>
    </source>
</evidence>
<organism evidence="1 2">
    <name type="scientific">Methanoculleus chikugoensis</name>
    <dbReference type="NCBI Taxonomy" id="118126"/>
    <lineage>
        <taxon>Archaea</taxon>
        <taxon>Methanobacteriati</taxon>
        <taxon>Methanobacteriota</taxon>
        <taxon>Stenosarchaea group</taxon>
        <taxon>Methanomicrobia</taxon>
        <taxon>Methanomicrobiales</taxon>
        <taxon>Methanomicrobiaceae</taxon>
        <taxon>Methanoculleus</taxon>
    </lineage>
</organism>
<gene>
    <name evidence="1" type="ORF">L21_2526</name>
</gene>
<name>A0A1M4MNS1_9EURY</name>
<evidence type="ECO:0008006" key="3">
    <source>
        <dbReference type="Google" id="ProtNLM"/>
    </source>
</evidence>